<accession>A0A2M8KVL6</accession>
<name>A0A2M8KVL6_9BACT</name>
<dbReference type="EMBL" id="PFEE01000009">
    <property type="protein sequence ID" value="PJE63949.1"/>
    <property type="molecule type" value="Genomic_DNA"/>
</dbReference>
<protein>
    <submittedName>
        <fullName evidence="1">Uncharacterized protein</fullName>
    </submittedName>
</protein>
<sequence>MSLEIDEYPHKEVYYFLPLVRKLYALMLQHEVPEQHNPALINSIKELAQYYAQAFLTDDIVFSQEDQLMTTLMNDLNAAFGHELSNYLSLVHEGQQYKTDGDMDRYVYGSLSAETFARTDISDGRLTYDAGSTGGLLHLKPFQVHDTLSRLATYITEERCNLPVEIWGNVAHGIVDAAAIYQYLQRNNIPTSLHLCRYSPHAFHDTQTHAIEEPYTPEAWNIAVDSLVSDEGTTVNQLLAFVRGSRRSSVWTTWNGINYCNKHQGIVVPSLVTSQLNGCGVLIEPVA</sequence>
<dbReference type="Proteomes" id="UP000231569">
    <property type="component" value="Unassembled WGS sequence"/>
</dbReference>
<proteinExistence type="predicted"/>
<evidence type="ECO:0000313" key="2">
    <source>
        <dbReference type="Proteomes" id="UP000231569"/>
    </source>
</evidence>
<evidence type="ECO:0000313" key="1">
    <source>
        <dbReference type="EMBL" id="PJE63949.1"/>
    </source>
</evidence>
<organism evidence="1 2">
    <name type="scientific">Candidatus Roizmanbacteria bacterium CG10_big_fil_rev_8_21_14_0_10_45_7</name>
    <dbReference type="NCBI Taxonomy" id="1974854"/>
    <lineage>
        <taxon>Bacteria</taxon>
        <taxon>Candidatus Roizmaniibacteriota</taxon>
    </lineage>
</organism>
<gene>
    <name evidence="1" type="ORF">COU89_00465</name>
</gene>
<comment type="caution">
    <text evidence="1">The sequence shown here is derived from an EMBL/GenBank/DDBJ whole genome shotgun (WGS) entry which is preliminary data.</text>
</comment>
<reference evidence="2" key="1">
    <citation type="submission" date="2017-09" db="EMBL/GenBank/DDBJ databases">
        <title>Depth-based differentiation of microbial function through sediment-hosted aquifers and enrichment of novel symbionts in the deep terrestrial subsurface.</title>
        <authorList>
            <person name="Probst A.J."/>
            <person name="Ladd B."/>
            <person name="Jarett J.K."/>
            <person name="Geller-Mcgrath D.E."/>
            <person name="Sieber C.M.K."/>
            <person name="Emerson J.B."/>
            <person name="Anantharaman K."/>
            <person name="Thomas B.C."/>
            <person name="Malmstrom R."/>
            <person name="Stieglmeier M."/>
            <person name="Klingl A."/>
            <person name="Woyke T."/>
            <person name="Ryan C.M."/>
            <person name="Banfield J.F."/>
        </authorList>
    </citation>
    <scope>NUCLEOTIDE SEQUENCE [LARGE SCALE GENOMIC DNA]</scope>
</reference>
<dbReference type="AlphaFoldDB" id="A0A2M8KVL6"/>